<evidence type="ECO:0000313" key="2">
    <source>
        <dbReference type="Proteomes" id="UP000092154"/>
    </source>
</evidence>
<reference evidence="1 2" key="1">
    <citation type="submission" date="2016-06" db="EMBL/GenBank/DDBJ databases">
        <title>Comparative genomics of the ectomycorrhizal sister species Rhizopogon vinicolor and Rhizopogon vesiculosus (Basidiomycota: Boletales) reveals a divergence of the mating type B locus.</title>
        <authorList>
            <consortium name="DOE Joint Genome Institute"/>
            <person name="Mujic A.B."/>
            <person name="Kuo A."/>
            <person name="Tritt A."/>
            <person name="Lipzen A."/>
            <person name="Chen C."/>
            <person name="Johnson J."/>
            <person name="Sharma A."/>
            <person name="Barry K."/>
            <person name="Grigoriev I.V."/>
            <person name="Spatafora J.W."/>
        </authorList>
    </citation>
    <scope>NUCLEOTIDE SEQUENCE [LARGE SCALE GENOMIC DNA]</scope>
    <source>
        <strain evidence="1 2">AM-OR11-026</strain>
    </source>
</reference>
<proteinExistence type="predicted"/>
<dbReference type="AlphaFoldDB" id="A0A1B7MKP2"/>
<evidence type="ECO:0000313" key="1">
    <source>
        <dbReference type="EMBL" id="OAX33178.1"/>
    </source>
</evidence>
<protein>
    <submittedName>
        <fullName evidence="1">Uncharacterized protein</fullName>
    </submittedName>
</protein>
<dbReference type="InParanoid" id="A0A1B7MKP2"/>
<accession>A0A1B7MKP2</accession>
<dbReference type="EMBL" id="KV448821">
    <property type="protein sequence ID" value="OAX33178.1"/>
    <property type="molecule type" value="Genomic_DNA"/>
</dbReference>
<keyword evidence="2" id="KW-1185">Reference proteome</keyword>
<name>A0A1B7MKP2_9AGAM</name>
<sequence>MLATLDISSAKDDEGEVINFIPEFTSGLTRHPTTFPCSISARSHFRPELLDVL</sequence>
<gene>
    <name evidence="1" type="ORF">K503DRAFT_804583</name>
</gene>
<organism evidence="1 2">
    <name type="scientific">Rhizopogon vinicolor AM-OR11-026</name>
    <dbReference type="NCBI Taxonomy" id="1314800"/>
    <lineage>
        <taxon>Eukaryota</taxon>
        <taxon>Fungi</taxon>
        <taxon>Dikarya</taxon>
        <taxon>Basidiomycota</taxon>
        <taxon>Agaricomycotina</taxon>
        <taxon>Agaricomycetes</taxon>
        <taxon>Agaricomycetidae</taxon>
        <taxon>Boletales</taxon>
        <taxon>Suillineae</taxon>
        <taxon>Rhizopogonaceae</taxon>
        <taxon>Rhizopogon</taxon>
    </lineage>
</organism>
<dbReference type="OrthoDB" id="3934656at2759"/>
<dbReference type="Proteomes" id="UP000092154">
    <property type="component" value="Unassembled WGS sequence"/>
</dbReference>